<dbReference type="EMBL" id="JBBNAE010000008">
    <property type="protein sequence ID" value="KAK9102135.1"/>
    <property type="molecule type" value="Genomic_DNA"/>
</dbReference>
<dbReference type="CDD" id="cd14371">
    <property type="entry name" value="CUE_CID7_like"/>
    <property type="match status" value="1"/>
</dbReference>
<evidence type="ECO:0000256" key="1">
    <source>
        <dbReference type="SAM" id="MobiDB-lite"/>
    </source>
</evidence>
<dbReference type="PANTHER" id="PTHR37252:SF3">
    <property type="entry name" value="POLYADENYLATE-BINDING PROTEIN-INTERACTING PROTEIN 6"/>
    <property type="match status" value="1"/>
</dbReference>
<dbReference type="InterPro" id="IPR038981">
    <property type="entry name" value="CID5/CID6"/>
</dbReference>
<evidence type="ECO:0000313" key="3">
    <source>
        <dbReference type="Proteomes" id="UP001417504"/>
    </source>
</evidence>
<accession>A0AAP0HZG1</accession>
<feature type="compositionally biased region" description="Polar residues" evidence="1">
    <location>
        <begin position="1"/>
        <end position="15"/>
    </location>
</feature>
<dbReference type="PANTHER" id="PTHR37252">
    <property type="entry name" value="POLYADENYLATE-BINDING PROTEIN-INTERACTING PROTEIN 6"/>
    <property type="match status" value="1"/>
</dbReference>
<comment type="caution">
    <text evidence="2">The sequence shown here is derived from an EMBL/GenBank/DDBJ whole genome shotgun (WGS) entry which is preliminary data.</text>
</comment>
<feature type="region of interest" description="Disordered" evidence="1">
    <location>
        <begin position="137"/>
        <end position="184"/>
    </location>
</feature>
<keyword evidence="3" id="KW-1185">Reference proteome</keyword>
<organism evidence="2 3">
    <name type="scientific">Stephania japonica</name>
    <dbReference type="NCBI Taxonomy" id="461633"/>
    <lineage>
        <taxon>Eukaryota</taxon>
        <taxon>Viridiplantae</taxon>
        <taxon>Streptophyta</taxon>
        <taxon>Embryophyta</taxon>
        <taxon>Tracheophyta</taxon>
        <taxon>Spermatophyta</taxon>
        <taxon>Magnoliopsida</taxon>
        <taxon>Ranunculales</taxon>
        <taxon>Menispermaceae</taxon>
        <taxon>Menispermoideae</taxon>
        <taxon>Cissampelideae</taxon>
        <taxon>Stephania</taxon>
    </lineage>
</organism>
<dbReference type="Proteomes" id="UP001417504">
    <property type="component" value="Unassembled WGS sequence"/>
</dbReference>
<evidence type="ECO:0000313" key="2">
    <source>
        <dbReference type="EMBL" id="KAK9102135.1"/>
    </source>
</evidence>
<feature type="region of interest" description="Disordered" evidence="1">
    <location>
        <begin position="1"/>
        <end position="91"/>
    </location>
</feature>
<gene>
    <name evidence="2" type="ORF">Sjap_019389</name>
</gene>
<proteinExistence type="predicted"/>
<dbReference type="AlphaFoldDB" id="A0AAP0HZG1"/>
<reference evidence="2 3" key="1">
    <citation type="submission" date="2024-01" db="EMBL/GenBank/DDBJ databases">
        <title>Genome assemblies of Stephania.</title>
        <authorList>
            <person name="Yang L."/>
        </authorList>
    </citation>
    <scope>NUCLEOTIDE SEQUENCE [LARGE SCALE GENOMIC DNA]</scope>
    <source>
        <strain evidence="2">QJT</strain>
        <tissue evidence="2">Leaf</tissue>
    </source>
</reference>
<protein>
    <submittedName>
        <fullName evidence="2">Uncharacterized protein</fullName>
    </submittedName>
</protein>
<name>A0AAP0HZG1_9MAGN</name>
<feature type="compositionally biased region" description="Polar residues" evidence="1">
    <location>
        <begin position="82"/>
        <end position="91"/>
    </location>
</feature>
<dbReference type="InterPro" id="IPR041806">
    <property type="entry name" value="CID5/6/7_CUE"/>
</dbReference>
<sequence>MEVKTTLNPNASSYIPLSRGGKFDAIKSSKTGSPEKSGFGDKTAFAEPSSSGSVEDKKGSLAGISNSGCNVNKPLNAEDWTAGNSHPYEQNSQEELDVEYLASIFSGFSFESLADVYCANGGDLDASISMLQELESPADFTHPPDMNFHNAPEYETSSDQATAAAISGGTSESTSVAAEPAHEG</sequence>